<dbReference type="EMBL" id="VANR01000001">
    <property type="protein sequence ID" value="TMM32355.1"/>
    <property type="molecule type" value="Genomic_DNA"/>
</dbReference>
<dbReference type="RefSeq" id="WP_138534567.1">
    <property type="nucleotide sequence ID" value="NZ_VANR01000001.1"/>
</dbReference>
<dbReference type="AlphaFoldDB" id="A0A5S3NAV3"/>
<proteinExistence type="predicted"/>
<keyword evidence="3" id="KW-1185">Reference proteome</keyword>
<sequence>MKPVLIHTHFHKRRTGVTRSIENVLPFFENKFETYLFGYGAKGKHISKLQLRKMLFSDREIVVHCHRNNEIIRMLIYRAFGAKFKLIATRHAETKPSKLTLKLLKSADKVVTLIKSMSDNLGIENTIVGHGVNVNEFVPKENVTLKNIQQKNIILCAGRVRKAKGQVILLEASKILKEHKSWALVIVGKVDKPDFLSELKAIAEKHTIEKQVYFINETPEIISYYQASKIVVVPSFSEGFSLVTAEAMSCACSVIATKNVGVHSTLIQDKKNGYLFEAGNITALETILQKKIKGELPLLGNPARETINENWSAKKEAENLIKVYQSN</sequence>
<evidence type="ECO:0000259" key="1">
    <source>
        <dbReference type="Pfam" id="PF00534"/>
    </source>
</evidence>
<keyword evidence="2" id="KW-0808">Transferase</keyword>
<feature type="domain" description="Glycosyl transferase family 1" evidence="1">
    <location>
        <begin position="148"/>
        <end position="295"/>
    </location>
</feature>
<dbReference type="CDD" id="cd03801">
    <property type="entry name" value="GT4_PimA-like"/>
    <property type="match status" value="1"/>
</dbReference>
<dbReference type="OrthoDB" id="7560678at2"/>
<gene>
    <name evidence="2" type="ORF">FDT66_02500</name>
</gene>
<protein>
    <submittedName>
        <fullName evidence="2">Glycosyltransferase family 4 protein</fullName>
    </submittedName>
</protein>
<dbReference type="Pfam" id="PF00534">
    <property type="entry name" value="Glycos_transf_1"/>
    <property type="match status" value="1"/>
</dbReference>
<accession>A0A5S3NAV3</accession>
<dbReference type="PANTHER" id="PTHR12526">
    <property type="entry name" value="GLYCOSYLTRANSFERASE"/>
    <property type="match status" value="1"/>
</dbReference>
<dbReference type="InterPro" id="IPR001296">
    <property type="entry name" value="Glyco_trans_1"/>
</dbReference>
<organism evidence="2 3">
    <name type="scientific">Polaribacter aestuariivivens</name>
    <dbReference type="NCBI Taxonomy" id="2304626"/>
    <lineage>
        <taxon>Bacteria</taxon>
        <taxon>Pseudomonadati</taxon>
        <taxon>Bacteroidota</taxon>
        <taxon>Flavobacteriia</taxon>
        <taxon>Flavobacteriales</taxon>
        <taxon>Flavobacteriaceae</taxon>
    </lineage>
</organism>
<comment type="caution">
    <text evidence="2">The sequence shown here is derived from an EMBL/GenBank/DDBJ whole genome shotgun (WGS) entry which is preliminary data.</text>
</comment>
<name>A0A5S3NAV3_9FLAO</name>
<dbReference type="Proteomes" id="UP000307140">
    <property type="component" value="Unassembled WGS sequence"/>
</dbReference>
<dbReference type="PANTHER" id="PTHR12526:SF627">
    <property type="entry name" value="D-RHAMNOSYLTRANSFERASE WBPZ"/>
    <property type="match status" value="1"/>
</dbReference>
<dbReference type="GO" id="GO:0016757">
    <property type="term" value="F:glycosyltransferase activity"/>
    <property type="evidence" value="ECO:0007669"/>
    <property type="project" value="InterPro"/>
</dbReference>
<dbReference type="Gene3D" id="3.40.50.2000">
    <property type="entry name" value="Glycogen Phosphorylase B"/>
    <property type="match status" value="2"/>
</dbReference>
<dbReference type="SUPFAM" id="SSF53756">
    <property type="entry name" value="UDP-Glycosyltransferase/glycogen phosphorylase"/>
    <property type="match status" value="1"/>
</dbReference>
<evidence type="ECO:0000313" key="3">
    <source>
        <dbReference type="Proteomes" id="UP000307140"/>
    </source>
</evidence>
<reference evidence="2 3" key="1">
    <citation type="submission" date="2019-05" db="EMBL/GenBank/DDBJ databases">
        <title>Polaribacter aestuariivivens sp. nov., isolated from a tidal flat.</title>
        <authorList>
            <person name="Yoon J.-H."/>
        </authorList>
    </citation>
    <scope>NUCLEOTIDE SEQUENCE [LARGE SCALE GENOMIC DNA]</scope>
    <source>
        <strain evidence="2 3">DBTF-3</strain>
    </source>
</reference>
<evidence type="ECO:0000313" key="2">
    <source>
        <dbReference type="EMBL" id="TMM32355.1"/>
    </source>
</evidence>